<reference evidence="1" key="2">
    <citation type="journal article" date="2015" name="Fish Shellfish Immunol.">
        <title>Early steps in the European eel (Anguilla anguilla)-Vibrio vulnificus interaction in the gills: Role of the RtxA13 toxin.</title>
        <authorList>
            <person name="Callol A."/>
            <person name="Pajuelo D."/>
            <person name="Ebbesson L."/>
            <person name="Teles M."/>
            <person name="MacKenzie S."/>
            <person name="Amaro C."/>
        </authorList>
    </citation>
    <scope>NUCLEOTIDE SEQUENCE</scope>
</reference>
<reference evidence="1" key="1">
    <citation type="submission" date="2014-11" db="EMBL/GenBank/DDBJ databases">
        <authorList>
            <person name="Amaro Gonzalez C."/>
        </authorList>
    </citation>
    <scope>NUCLEOTIDE SEQUENCE</scope>
</reference>
<dbReference type="AlphaFoldDB" id="A0A0E9VV55"/>
<proteinExistence type="predicted"/>
<name>A0A0E9VV55_ANGAN</name>
<organism evidence="1">
    <name type="scientific">Anguilla anguilla</name>
    <name type="common">European freshwater eel</name>
    <name type="synonym">Muraena anguilla</name>
    <dbReference type="NCBI Taxonomy" id="7936"/>
    <lineage>
        <taxon>Eukaryota</taxon>
        <taxon>Metazoa</taxon>
        <taxon>Chordata</taxon>
        <taxon>Craniata</taxon>
        <taxon>Vertebrata</taxon>
        <taxon>Euteleostomi</taxon>
        <taxon>Actinopterygii</taxon>
        <taxon>Neopterygii</taxon>
        <taxon>Teleostei</taxon>
        <taxon>Anguilliformes</taxon>
        <taxon>Anguillidae</taxon>
        <taxon>Anguilla</taxon>
    </lineage>
</organism>
<evidence type="ECO:0000313" key="1">
    <source>
        <dbReference type="EMBL" id="JAH81912.1"/>
    </source>
</evidence>
<sequence>MIYVSIFHIVHIIDAVMSDMHIIGNGNYNTNHNWISNHKMLYCIKS</sequence>
<accession>A0A0E9VV55</accession>
<protein>
    <submittedName>
        <fullName evidence="1">Uncharacterized protein</fullName>
    </submittedName>
</protein>
<dbReference type="EMBL" id="GBXM01026665">
    <property type="protein sequence ID" value="JAH81912.1"/>
    <property type="molecule type" value="Transcribed_RNA"/>
</dbReference>